<evidence type="ECO:0000256" key="1">
    <source>
        <dbReference type="SAM" id="MobiDB-lite"/>
    </source>
</evidence>
<dbReference type="GO" id="GO:0003676">
    <property type="term" value="F:nucleic acid binding"/>
    <property type="evidence" value="ECO:0007669"/>
    <property type="project" value="InterPro"/>
</dbReference>
<dbReference type="InterPro" id="IPR036397">
    <property type="entry name" value="RNaseH_sf"/>
</dbReference>
<name>A0A9Q1F1T9_SYNKA</name>
<sequence length="1080" mass="119486">MEERGSTQTRDGKKIRWQYIEELNKLQEDEGLRLGNKIRMAHIEWRKQKMKVNLATQVFSRSVADALEIRDNTTILEATPTAANTARRFNLLPREPERTDHDYADCPNVEVISEYKEAAINYIAGFREVATELRVSQSVISSALRNRMMNVTQLQAHLREVRGTQVSQMMAANDVGDVQESAMHQPLLSPDDPLVVAVLQCGQVCLVNTELPYTLPNFIFMDDNAPAHRGRIIRERLLETGNLNDLRAALQEEWDAMPQQTISRLVNSMRRPTPETRSYRQWTQARRTIEWASSVARATWMESTSRAERASRVAEMGHGRQGASRMETEHARQMATIIRKWKKFGTTKNLPRPGRPAKLSNRERLALAREVSRNPRVTLTELQRILVEMGEPFRRSTIQAALHQSGLYAAGTGRLVLIEGKMNAAKCLEAVIAAKGFVLWMCVLSCVLTFSLHLDVVLMEFTKLDDPQRAGGSVSCDRQLDDPQAEKCGQDLSTFGSLSSGPVGWTADGSRLGRVPGSETFAEVPLSPPSQELWKWESPQSTHLLSVQQAEVPRIQQEGKQQEGKKSPQGVGSRFRVLRFNGLLNRLGCCVCSSSSRFCLHGFDGLLTRLGCCVCIAGSASRGSTVSSPGSAERTAAADSTSCGVTSSVVAGVIQDTELFPPNSSREGGLTRGAATLSVEVTKSTELSKPEGVMGGVRPIVVGRSEPNGRAYFLPQSSPAPGQDNAPYNAAGSSENFTGWCRNSAWTGIASSVIFGWIRNRTRRIVVRRLRALAMKEKRPQQRHPHTVSSTSGVSQTAVSAAIQAVTSALVNQANRTTDSDNMSLPHLHQWSRSPSQPEQREINWLSGLIGLDKWSQTEVLSAGREMALKSDALQNNFATMDPADSTAMFHALQQQGLIVQQHAQGISDLREEIKEFQVVAPLTKLTSTAMPFRWNPEAENAFKKIKKLFTSAPILVSPTDNLLHPCAFFSRKLSPAERNYDVGNHNHPAFTSLHWTFASEAGGSSIWWTGRGMALRSIPGSLPPDCPTCPSPLVDRPFHNIRDSSTHRAATGDYRWTLLRVFLHIVISLPELRVPLKGN</sequence>
<feature type="domain" description="Transposable element P transposase-like GTP-binding insertion" evidence="2">
    <location>
        <begin position="6"/>
        <end position="72"/>
    </location>
</feature>
<reference evidence="3" key="1">
    <citation type="journal article" date="2023" name="Science">
        <title>Genome structures resolve the early diversification of teleost fishes.</title>
        <authorList>
            <person name="Parey E."/>
            <person name="Louis A."/>
            <person name="Montfort J."/>
            <person name="Bouchez O."/>
            <person name="Roques C."/>
            <person name="Iampietro C."/>
            <person name="Lluch J."/>
            <person name="Castinel A."/>
            <person name="Donnadieu C."/>
            <person name="Desvignes T."/>
            <person name="Floi Bucao C."/>
            <person name="Jouanno E."/>
            <person name="Wen M."/>
            <person name="Mejri S."/>
            <person name="Dirks R."/>
            <person name="Jansen H."/>
            <person name="Henkel C."/>
            <person name="Chen W.J."/>
            <person name="Zahm M."/>
            <person name="Cabau C."/>
            <person name="Klopp C."/>
            <person name="Thompson A.W."/>
            <person name="Robinson-Rechavi M."/>
            <person name="Braasch I."/>
            <person name="Lecointre G."/>
            <person name="Bobe J."/>
            <person name="Postlethwait J.H."/>
            <person name="Berthelot C."/>
            <person name="Roest Crollius H."/>
            <person name="Guiguen Y."/>
        </authorList>
    </citation>
    <scope>NUCLEOTIDE SEQUENCE</scope>
    <source>
        <strain evidence="3">WJC10195</strain>
    </source>
</reference>
<gene>
    <name evidence="3" type="ORF">SKAU_G00245850</name>
</gene>
<proteinExistence type="predicted"/>
<dbReference type="SUPFAM" id="SSF56672">
    <property type="entry name" value="DNA/RNA polymerases"/>
    <property type="match status" value="1"/>
</dbReference>
<dbReference type="InterPro" id="IPR048366">
    <property type="entry name" value="TNP-like_GBD"/>
</dbReference>
<evidence type="ECO:0000313" key="3">
    <source>
        <dbReference type="EMBL" id="KAJ8349455.1"/>
    </source>
</evidence>
<dbReference type="Gene3D" id="3.30.70.270">
    <property type="match status" value="1"/>
</dbReference>
<dbReference type="Pfam" id="PF21788">
    <property type="entry name" value="TNP-like_GBD"/>
    <property type="match status" value="1"/>
</dbReference>
<dbReference type="Proteomes" id="UP001152622">
    <property type="component" value="Chromosome 9"/>
</dbReference>
<comment type="caution">
    <text evidence="3">The sequence shown here is derived from an EMBL/GenBank/DDBJ whole genome shotgun (WGS) entry which is preliminary data.</text>
</comment>
<dbReference type="EMBL" id="JAINUF010000009">
    <property type="protein sequence ID" value="KAJ8349455.1"/>
    <property type="molecule type" value="Genomic_DNA"/>
</dbReference>
<dbReference type="Gene3D" id="3.30.420.10">
    <property type="entry name" value="Ribonuclease H-like superfamily/Ribonuclease H"/>
    <property type="match status" value="1"/>
</dbReference>
<evidence type="ECO:0000313" key="4">
    <source>
        <dbReference type="Proteomes" id="UP001152622"/>
    </source>
</evidence>
<evidence type="ECO:0000259" key="2">
    <source>
        <dbReference type="Pfam" id="PF21788"/>
    </source>
</evidence>
<feature type="region of interest" description="Disordered" evidence="1">
    <location>
        <begin position="817"/>
        <end position="837"/>
    </location>
</feature>
<protein>
    <recommendedName>
        <fullName evidence="2">Transposable element P transposase-like GTP-binding insertion domain-containing protein</fullName>
    </recommendedName>
</protein>
<dbReference type="GO" id="GO:0006259">
    <property type="term" value="P:DNA metabolic process"/>
    <property type="evidence" value="ECO:0007669"/>
    <property type="project" value="UniProtKB-ARBA"/>
</dbReference>
<accession>A0A9Q1F1T9</accession>
<feature type="region of interest" description="Disordered" evidence="1">
    <location>
        <begin position="776"/>
        <end position="795"/>
    </location>
</feature>
<dbReference type="InterPro" id="IPR043128">
    <property type="entry name" value="Rev_trsase/Diguanyl_cyclase"/>
</dbReference>
<dbReference type="OrthoDB" id="7312725at2759"/>
<dbReference type="InterPro" id="IPR043502">
    <property type="entry name" value="DNA/RNA_pol_sf"/>
</dbReference>
<dbReference type="AlphaFoldDB" id="A0A9Q1F1T9"/>
<keyword evidence="4" id="KW-1185">Reference proteome</keyword>
<organism evidence="3 4">
    <name type="scientific">Synaphobranchus kaupii</name>
    <name type="common">Kaup's arrowtooth eel</name>
    <dbReference type="NCBI Taxonomy" id="118154"/>
    <lineage>
        <taxon>Eukaryota</taxon>
        <taxon>Metazoa</taxon>
        <taxon>Chordata</taxon>
        <taxon>Craniata</taxon>
        <taxon>Vertebrata</taxon>
        <taxon>Euteleostomi</taxon>
        <taxon>Actinopterygii</taxon>
        <taxon>Neopterygii</taxon>
        <taxon>Teleostei</taxon>
        <taxon>Anguilliformes</taxon>
        <taxon>Synaphobranchidae</taxon>
        <taxon>Synaphobranchus</taxon>
    </lineage>
</organism>